<gene>
    <name evidence="2" type="ORF">NONO_c06900</name>
</gene>
<dbReference type="Pfam" id="PF13302">
    <property type="entry name" value="Acetyltransf_3"/>
    <property type="match status" value="1"/>
</dbReference>
<dbReference type="Gene3D" id="3.40.630.30">
    <property type="match status" value="1"/>
</dbReference>
<sequence length="192" mass="20546">MDDCVLTDDTVWLSRPVEADADTIADRCREPSIAEWTVIPVPYRRADALGFLSDVVAPGWAARSPVWAVRTAADGPVVGMLGLDAKSGDGSAEIGFWLGTAARGRGLMTRSVRLACDFGFAADGLALTRIQWRAIAGNIASAAVARRAGFHYEGRLRLEGVQRGVRCDSWIAARLRTDPPGPALDWPPLTSG</sequence>
<dbReference type="PATRIC" id="fig|1415166.3.peg.700"/>
<proteinExistence type="predicted"/>
<dbReference type="OrthoDB" id="9795188at2"/>
<dbReference type="KEGG" id="nno:NONO_c06900"/>
<dbReference type="PANTHER" id="PTHR43441">
    <property type="entry name" value="RIBOSOMAL-PROTEIN-SERINE ACETYLTRANSFERASE"/>
    <property type="match status" value="1"/>
</dbReference>
<feature type="domain" description="N-acetyltransferase" evidence="1">
    <location>
        <begin position="12"/>
        <end position="151"/>
    </location>
</feature>
<dbReference type="InterPro" id="IPR016181">
    <property type="entry name" value="Acyl_CoA_acyltransferase"/>
</dbReference>
<name>W5T945_9NOCA</name>
<protein>
    <submittedName>
        <fullName evidence="2">Acetyltransferase (GNAT) domain-containing protein</fullName>
    </submittedName>
</protein>
<keyword evidence="2" id="KW-0808">Transferase</keyword>
<evidence type="ECO:0000313" key="3">
    <source>
        <dbReference type="Proteomes" id="UP000019150"/>
    </source>
</evidence>
<dbReference type="PANTHER" id="PTHR43441:SF10">
    <property type="entry name" value="ACETYLTRANSFERASE"/>
    <property type="match status" value="1"/>
</dbReference>
<evidence type="ECO:0000313" key="2">
    <source>
        <dbReference type="EMBL" id="AHH15498.1"/>
    </source>
</evidence>
<dbReference type="HOGENOM" id="CLU_013985_3_4_11"/>
<dbReference type="GO" id="GO:0005737">
    <property type="term" value="C:cytoplasm"/>
    <property type="evidence" value="ECO:0007669"/>
    <property type="project" value="TreeGrafter"/>
</dbReference>
<dbReference type="AlphaFoldDB" id="W5T945"/>
<evidence type="ECO:0000259" key="1">
    <source>
        <dbReference type="Pfam" id="PF13302"/>
    </source>
</evidence>
<dbReference type="EMBL" id="CP006850">
    <property type="protein sequence ID" value="AHH15498.1"/>
    <property type="molecule type" value="Genomic_DNA"/>
</dbReference>
<dbReference type="RefSeq" id="WP_025347024.1">
    <property type="nucleotide sequence ID" value="NZ_CP006850.1"/>
</dbReference>
<dbReference type="STRING" id="1415166.NONO_c06900"/>
<dbReference type="eggNOG" id="COG1670">
    <property type="taxonomic scope" value="Bacteria"/>
</dbReference>
<dbReference type="GO" id="GO:0008999">
    <property type="term" value="F:protein-N-terminal-alanine acetyltransferase activity"/>
    <property type="evidence" value="ECO:0007669"/>
    <property type="project" value="TreeGrafter"/>
</dbReference>
<dbReference type="SUPFAM" id="SSF55729">
    <property type="entry name" value="Acyl-CoA N-acyltransferases (Nat)"/>
    <property type="match status" value="1"/>
</dbReference>
<dbReference type="Proteomes" id="UP000019150">
    <property type="component" value="Chromosome"/>
</dbReference>
<dbReference type="InterPro" id="IPR000182">
    <property type="entry name" value="GNAT_dom"/>
</dbReference>
<dbReference type="InterPro" id="IPR051908">
    <property type="entry name" value="Ribosomal_N-acetyltransferase"/>
</dbReference>
<reference evidence="2 3" key="1">
    <citation type="journal article" date="2014" name="Appl. Environ. Microbiol.">
        <title>Insights into the Microbial Degradation of Rubber and Gutta-Percha by Analysis of the Complete Genome of Nocardia nova SH22a.</title>
        <authorList>
            <person name="Luo Q."/>
            <person name="Hiessl S."/>
            <person name="Poehlein A."/>
            <person name="Daniel R."/>
            <person name="Steinbuchel A."/>
        </authorList>
    </citation>
    <scope>NUCLEOTIDE SEQUENCE [LARGE SCALE GENOMIC DNA]</scope>
    <source>
        <strain evidence="2">SH22a</strain>
    </source>
</reference>
<accession>W5T945</accession>
<organism evidence="2 3">
    <name type="scientific">Nocardia nova SH22a</name>
    <dbReference type="NCBI Taxonomy" id="1415166"/>
    <lineage>
        <taxon>Bacteria</taxon>
        <taxon>Bacillati</taxon>
        <taxon>Actinomycetota</taxon>
        <taxon>Actinomycetes</taxon>
        <taxon>Mycobacteriales</taxon>
        <taxon>Nocardiaceae</taxon>
        <taxon>Nocardia</taxon>
    </lineage>
</organism>
<keyword evidence="3" id="KW-1185">Reference proteome</keyword>
<dbReference type="GO" id="GO:1990189">
    <property type="term" value="F:protein N-terminal-serine acetyltransferase activity"/>
    <property type="evidence" value="ECO:0007669"/>
    <property type="project" value="TreeGrafter"/>
</dbReference>